<evidence type="ECO:0008006" key="10">
    <source>
        <dbReference type="Google" id="ProtNLM"/>
    </source>
</evidence>
<evidence type="ECO:0000313" key="8">
    <source>
        <dbReference type="EMBL" id="TGZ77730.1"/>
    </source>
</evidence>
<dbReference type="GO" id="GO:0000278">
    <property type="term" value="P:mitotic cell cycle"/>
    <property type="evidence" value="ECO:0007669"/>
    <property type="project" value="TreeGrafter"/>
</dbReference>
<dbReference type="OrthoDB" id="2543597at2759"/>
<organism evidence="8 9">
    <name type="scientific">Ascodesmis nigricans</name>
    <dbReference type="NCBI Taxonomy" id="341454"/>
    <lineage>
        <taxon>Eukaryota</taxon>
        <taxon>Fungi</taxon>
        <taxon>Dikarya</taxon>
        <taxon>Ascomycota</taxon>
        <taxon>Pezizomycotina</taxon>
        <taxon>Pezizomycetes</taxon>
        <taxon>Pezizales</taxon>
        <taxon>Ascodesmidaceae</taxon>
        <taxon>Ascodesmis</taxon>
    </lineage>
</organism>
<evidence type="ECO:0000256" key="3">
    <source>
        <dbReference type="ARBA" id="ARBA00022454"/>
    </source>
</evidence>
<dbReference type="InterPro" id="IPR052484">
    <property type="entry name" value="CENP-W/WIP1"/>
</dbReference>
<dbReference type="GO" id="GO:0051382">
    <property type="term" value="P:kinetochore assembly"/>
    <property type="evidence" value="ECO:0007669"/>
    <property type="project" value="TreeGrafter"/>
</dbReference>
<dbReference type="AlphaFoldDB" id="A0A4S2ML52"/>
<evidence type="ECO:0000256" key="5">
    <source>
        <dbReference type="ARBA" id="ARBA00023242"/>
    </source>
</evidence>
<evidence type="ECO:0000256" key="7">
    <source>
        <dbReference type="ARBA" id="ARBA00038432"/>
    </source>
</evidence>
<comment type="similarity">
    <text evidence="7">Belongs to the CENP-W/WIP1 family.</text>
</comment>
<protein>
    <recommendedName>
        <fullName evidence="10">Transcription factor CBF/NF-Y/archaeal histone domain-containing protein</fullName>
    </recommendedName>
</protein>
<dbReference type="GO" id="GO:0005654">
    <property type="term" value="C:nucleoplasm"/>
    <property type="evidence" value="ECO:0007669"/>
    <property type="project" value="TreeGrafter"/>
</dbReference>
<dbReference type="GO" id="GO:0046982">
    <property type="term" value="F:protein heterodimerization activity"/>
    <property type="evidence" value="ECO:0007669"/>
    <property type="project" value="InterPro"/>
</dbReference>
<dbReference type="Gene3D" id="1.10.20.10">
    <property type="entry name" value="Histone, subunit A"/>
    <property type="match status" value="1"/>
</dbReference>
<dbReference type="PANTHER" id="PTHR34832:SF1">
    <property type="entry name" value="CENTROMERE PROTEIN W"/>
    <property type="match status" value="1"/>
</dbReference>
<keyword evidence="9" id="KW-1185">Reference proteome</keyword>
<dbReference type="GO" id="GO:0000776">
    <property type="term" value="C:kinetochore"/>
    <property type="evidence" value="ECO:0007669"/>
    <property type="project" value="UniProtKB-KW"/>
</dbReference>
<evidence type="ECO:0000256" key="1">
    <source>
        <dbReference type="ARBA" id="ARBA00004123"/>
    </source>
</evidence>
<dbReference type="GO" id="GO:0007059">
    <property type="term" value="P:chromosome segregation"/>
    <property type="evidence" value="ECO:0007669"/>
    <property type="project" value="TreeGrafter"/>
</dbReference>
<dbReference type="EMBL" id="ML220149">
    <property type="protein sequence ID" value="TGZ77730.1"/>
    <property type="molecule type" value="Genomic_DNA"/>
</dbReference>
<reference evidence="8 9" key="1">
    <citation type="submission" date="2019-04" db="EMBL/GenBank/DDBJ databases">
        <title>Comparative genomics and transcriptomics to analyze fruiting body development in filamentous ascomycetes.</title>
        <authorList>
            <consortium name="DOE Joint Genome Institute"/>
            <person name="Lutkenhaus R."/>
            <person name="Traeger S."/>
            <person name="Breuer J."/>
            <person name="Kuo A."/>
            <person name="Lipzen A."/>
            <person name="Pangilinan J."/>
            <person name="Dilworth D."/>
            <person name="Sandor L."/>
            <person name="Poggeler S."/>
            <person name="Barry K."/>
            <person name="Grigoriev I.V."/>
            <person name="Nowrousian M."/>
        </authorList>
    </citation>
    <scope>NUCLEOTIDE SEQUENCE [LARGE SCALE GENOMIC DNA]</scope>
    <source>
        <strain evidence="8 9">CBS 389.68</strain>
    </source>
</reference>
<keyword evidence="5" id="KW-0539">Nucleus</keyword>
<dbReference type="InterPro" id="IPR009072">
    <property type="entry name" value="Histone-fold"/>
</dbReference>
<dbReference type="Proteomes" id="UP000298138">
    <property type="component" value="Unassembled WGS sequence"/>
</dbReference>
<evidence type="ECO:0000256" key="6">
    <source>
        <dbReference type="ARBA" id="ARBA00023328"/>
    </source>
</evidence>
<comment type="subcellular location">
    <subcellularLocation>
        <location evidence="2">Chromosome</location>
        <location evidence="2">Centromere</location>
        <location evidence="2">Kinetochore</location>
    </subcellularLocation>
    <subcellularLocation>
        <location evidence="1">Nucleus</location>
    </subcellularLocation>
</comment>
<gene>
    <name evidence="8" type="ORF">EX30DRAFT_343795</name>
</gene>
<keyword evidence="3" id="KW-0158">Chromosome</keyword>
<sequence length="76" mass="8735">MPKTPYPRPTLRRLIKAHTNLPQTKNTDILVYLDYVLFLQELVKDAGVRARERGASAVGEQDVRRVVEGTLRKFEV</sequence>
<name>A0A4S2ML52_9PEZI</name>
<dbReference type="PANTHER" id="PTHR34832">
    <property type="entry name" value="CENTROMERE PROTEIN W"/>
    <property type="match status" value="1"/>
</dbReference>
<evidence type="ECO:0000313" key="9">
    <source>
        <dbReference type="Proteomes" id="UP000298138"/>
    </source>
</evidence>
<evidence type="ECO:0000256" key="2">
    <source>
        <dbReference type="ARBA" id="ARBA00004629"/>
    </source>
</evidence>
<proteinExistence type="inferred from homology"/>
<dbReference type="CDD" id="cd13732">
    <property type="entry name" value="HFD_CENP-W"/>
    <property type="match status" value="1"/>
</dbReference>
<keyword evidence="6" id="KW-0137">Centromere</keyword>
<dbReference type="InParanoid" id="A0A4S2ML52"/>
<accession>A0A4S2ML52</accession>
<evidence type="ECO:0000256" key="4">
    <source>
        <dbReference type="ARBA" id="ARBA00022838"/>
    </source>
</evidence>
<dbReference type="STRING" id="341454.A0A4S2ML52"/>
<keyword evidence="4" id="KW-0995">Kinetochore</keyword>